<dbReference type="EMBL" id="KI913958">
    <property type="protein sequence ID" value="ETW04425.1"/>
    <property type="molecule type" value="Genomic_DNA"/>
</dbReference>
<dbReference type="InterPro" id="IPR029315">
    <property type="entry name" value="FANCI_S2"/>
</dbReference>
<feature type="domain" description="FANCI solenoid 4" evidence="4">
    <location>
        <begin position="1135"/>
        <end position="1351"/>
    </location>
</feature>
<dbReference type="GO" id="GO:0070182">
    <property type="term" value="F:DNA polymerase binding"/>
    <property type="evidence" value="ECO:0007669"/>
    <property type="project" value="TreeGrafter"/>
</dbReference>
<protein>
    <recommendedName>
        <fullName evidence="7">FANCI solenoid 4 domain-containing protein</fullName>
    </recommendedName>
</protein>
<feature type="region of interest" description="Disordered" evidence="1">
    <location>
        <begin position="837"/>
        <end position="861"/>
    </location>
</feature>
<dbReference type="eggNOG" id="KOG4553">
    <property type="taxonomic scope" value="Eukaryota"/>
</dbReference>
<accession>A0A024UE19</accession>
<organism evidence="6">
    <name type="scientific">Aphanomyces invadans</name>
    <dbReference type="NCBI Taxonomy" id="157072"/>
    <lineage>
        <taxon>Eukaryota</taxon>
        <taxon>Sar</taxon>
        <taxon>Stramenopiles</taxon>
        <taxon>Oomycota</taxon>
        <taxon>Saprolegniomycetes</taxon>
        <taxon>Saprolegniales</taxon>
        <taxon>Verrucalvaceae</taxon>
        <taxon>Aphanomyces</taxon>
    </lineage>
</organism>
<dbReference type="RefSeq" id="XP_008867381.1">
    <property type="nucleotide sequence ID" value="XM_008869159.1"/>
</dbReference>
<dbReference type="PANTHER" id="PTHR21818:SF0">
    <property type="entry name" value="FANCONI ANEMIA GROUP I PROTEIN"/>
    <property type="match status" value="1"/>
</dbReference>
<feature type="region of interest" description="Disordered" evidence="1">
    <location>
        <begin position="1360"/>
        <end position="1473"/>
    </location>
</feature>
<name>A0A024UE19_9STRA</name>
<feature type="domain" description="FANCI helical" evidence="5">
    <location>
        <begin position="644"/>
        <end position="731"/>
    </location>
</feature>
<evidence type="ECO:0000259" key="2">
    <source>
        <dbReference type="Pfam" id="PF14675"/>
    </source>
</evidence>
<feature type="compositionally biased region" description="Basic residues" evidence="1">
    <location>
        <begin position="1461"/>
        <end position="1473"/>
    </location>
</feature>
<proteinExistence type="predicted"/>
<dbReference type="Pfam" id="PF14680">
    <property type="entry name" value="FANCI_HD2"/>
    <property type="match status" value="1"/>
</dbReference>
<dbReference type="GeneID" id="20081752"/>
<dbReference type="InterPro" id="IPR029314">
    <property type="entry name" value="FANCI_S4"/>
</dbReference>
<evidence type="ECO:0000313" key="6">
    <source>
        <dbReference type="EMBL" id="ETW04425.1"/>
    </source>
</evidence>
<dbReference type="GO" id="GO:0006281">
    <property type="term" value="P:DNA repair"/>
    <property type="evidence" value="ECO:0007669"/>
    <property type="project" value="InterPro"/>
</dbReference>
<evidence type="ECO:0000259" key="3">
    <source>
        <dbReference type="Pfam" id="PF14676"/>
    </source>
</evidence>
<feature type="compositionally biased region" description="Basic and acidic residues" evidence="1">
    <location>
        <begin position="1392"/>
        <end position="1404"/>
    </location>
</feature>
<dbReference type="Pfam" id="PF14675">
    <property type="entry name" value="FANCI_S1"/>
    <property type="match status" value="1"/>
</dbReference>
<evidence type="ECO:0000259" key="4">
    <source>
        <dbReference type="Pfam" id="PF14678"/>
    </source>
</evidence>
<evidence type="ECO:0008006" key="7">
    <source>
        <dbReference type="Google" id="ProtNLM"/>
    </source>
</evidence>
<reference evidence="6" key="1">
    <citation type="submission" date="2013-12" db="EMBL/GenBank/DDBJ databases">
        <title>The Genome Sequence of Aphanomyces invadans NJM9701.</title>
        <authorList>
            <consortium name="The Broad Institute Genomics Platform"/>
            <person name="Russ C."/>
            <person name="Tyler B."/>
            <person name="van West P."/>
            <person name="Dieguez-Uribeondo J."/>
            <person name="Young S.K."/>
            <person name="Zeng Q."/>
            <person name="Gargeya S."/>
            <person name="Fitzgerald M."/>
            <person name="Abouelleil A."/>
            <person name="Alvarado L."/>
            <person name="Chapman S.B."/>
            <person name="Gainer-Dewar J."/>
            <person name="Goldberg J."/>
            <person name="Griggs A."/>
            <person name="Gujja S."/>
            <person name="Hansen M."/>
            <person name="Howarth C."/>
            <person name="Imamovic A."/>
            <person name="Ireland A."/>
            <person name="Larimer J."/>
            <person name="McCowan C."/>
            <person name="Murphy C."/>
            <person name="Pearson M."/>
            <person name="Poon T.W."/>
            <person name="Priest M."/>
            <person name="Roberts A."/>
            <person name="Saif S."/>
            <person name="Shea T."/>
            <person name="Sykes S."/>
            <person name="Wortman J."/>
            <person name="Nusbaum C."/>
            <person name="Birren B."/>
        </authorList>
    </citation>
    <scope>NUCLEOTIDE SEQUENCE [LARGE SCALE GENOMIC DNA]</scope>
    <source>
        <strain evidence="6">NJM9701</strain>
    </source>
</reference>
<evidence type="ECO:0000259" key="5">
    <source>
        <dbReference type="Pfam" id="PF14680"/>
    </source>
</evidence>
<dbReference type="InterPro" id="IPR029312">
    <property type="entry name" value="FANCI_HD2"/>
</dbReference>
<dbReference type="InterPro" id="IPR026171">
    <property type="entry name" value="FANCI"/>
</dbReference>
<feature type="compositionally biased region" description="Basic and acidic residues" evidence="1">
    <location>
        <begin position="846"/>
        <end position="857"/>
    </location>
</feature>
<evidence type="ECO:0000256" key="1">
    <source>
        <dbReference type="SAM" id="MobiDB-lite"/>
    </source>
</evidence>
<dbReference type="Pfam" id="PF14676">
    <property type="entry name" value="FANCI_S2"/>
    <property type="match status" value="1"/>
</dbReference>
<dbReference type="Pfam" id="PF14678">
    <property type="entry name" value="FANCI_S4"/>
    <property type="match status" value="1"/>
</dbReference>
<feature type="compositionally biased region" description="Acidic residues" evidence="1">
    <location>
        <begin position="1427"/>
        <end position="1440"/>
    </location>
</feature>
<feature type="compositionally biased region" description="Acidic residues" evidence="1">
    <location>
        <begin position="1405"/>
        <end position="1416"/>
    </location>
</feature>
<dbReference type="OrthoDB" id="66779at2759"/>
<sequence length="1473" mass="166104">MEQLDPRVQRVMAQQRQLNRQTDMYDWDARRIDVVEDDDMMSSQMIRDTVHELDDDTLFDSIKRMYRCEELMDLLDLVKGTFRGSTRGLEITNDPVRLEKRRRTLVLELFKIMMDSHVNQRKGDSIFCSQLVDILRREIDFLDMASLPLLIEHILFSVEQAYRNQEETATCVPIPIPTVELLPHLLGRMMYFANVPLASSVVSTWDFSDGDPWTGAFYVNKALGRLITARWPQRLVCQLVGVFSDVGLTLDQHQRLCEKFLAQIDVEMTPADQDSQPDFSILPGLLHHLQLFVQHKSATLKRDVLQCWIKFMLQLSKDASRVESHRRLNQFAILQYGAKELRSLQATMLYHLDKLVLQDDSLGSLLLELLHPTHESSWTSVHIAVLLLLHVHTKFALTIDKICIQAFTTMLDPEAVLAMFLDVIASSSQGQMESLVTSTIAVGYVCLTHSTSSQYSALKLRSASHSVATSTTDLGIQVIRHTFHQHAFVRMSVLDMLTTALLQMSTNWAAFAVTTERSCTNSLALAPVKLLGILVESCMLDFDATLLERVRDLIEHIPSFPEAVATPLLTALGPLLRHKVHLRNALILTMRKAMFKRDAPSRTIAIVGLCAVLECAMHANNARPIYLTQHPNSKSNHHASQVPISQSQSVVDMDNLDVEQGNVVSVFRQFSSLFRKALTCQRPVRETLYVHMKRMVKQCPGLCGIVMDLLVPHLQPCIEPNEALSPPLYLKEDDSIPLLLDAILACDSNFAVSVMERMKHVEMEDFELDKTSIAVEGSPTHARAKDVVTLCEVALNHIWELETDSPVLSLEQRMHGLKLIEVRHKVTLLIKAHQAAQQPSGSLKRSKGDKTSGDRTGKPTALSNRTIGDGSIYCVHHRSLLIVLQSMVRQVDSNLNDPMVQQCILELTHRFMRQWLDQKSLTWLQAKKSSTMFRLSPRMQLEFLTELVALLWKASEEILAGHAVAQPPTSVSLTAAKKKRQATNSSAKAQVAESLQSVAYVVIGMIFDATAPQIDVLLRAMLIDGDRVANQATAESLGLELQKKVFGLIRNDQTVEAHLLFRLLTTHVFPTYSVEMTERARKWMEAVCSSQSMVSYLPLVMLFVQSLLKLPANWLRFACAIRRFLCAEDGGDNPDDLQGQPNAEPTLACMTVKTVGPITHLLLESLEHAMEKVGLKLKSRRQTQGTAQVMDEAVETTLYNQLTLVAECCAPLMSTSFPNHTITSRVIRTMVRLYKVSTAIVQRQLRSKYDKMHVYSRAFLDATSRHLTPLVLQFIACNHEENKRKAAVTPRSSKKPKKLHPDAKLIPDLIYQVEQYDVVIIKLSKLCKNVNFTRWCVRRQARDFKLNPDKVSRIILPALDHDQQNDGGSENEAGGAPFHLGGRRTTSQAEGVYHDDVPDQKTGDDEVVEDTEDEDASKDIENLYSGEDNDTNDDDDDDDVPATARQEDNADDGEDEEMTSRHVKRRRQVVMDD</sequence>
<gene>
    <name evidence="6" type="ORF">H310_04702</name>
</gene>
<feature type="domain" description="FANCI solenoid 1" evidence="2">
    <location>
        <begin position="119"/>
        <end position="355"/>
    </location>
</feature>
<dbReference type="VEuPathDB" id="FungiDB:H310_04702"/>
<dbReference type="InterPro" id="IPR029308">
    <property type="entry name" value="FANCI_S1"/>
</dbReference>
<dbReference type="PANTHER" id="PTHR21818">
    <property type="entry name" value="BC025462 PROTEIN"/>
    <property type="match status" value="1"/>
</dbReference>
<dbReference type="STRING" id="157072.A0A024UE19"/>
<feature type="domain" description="FANCI solenoid 2" evidence="3">
    <location>
        <begin position="461"/>
        <end position="610"/>
    </location>
</feature>